<dbReference type="InterPro" id="IPR029160">
    <property type="entry name" value="UQCC4"/>
</dbReference>
<gene>
    <name evidence="12" type="ORF">SPARVUS_LOCUS1511767</name>
</gene>
<sequence>MKWPLCRIQPGRLHRSFVAACSARMVHLKKPPDSTEENSSIPIKFSTSKAGPHKWTVDRSFGSDYQQPWWKVLPVSLFITAVLIWAVFRKEAEIDENIYKPIAELLGDIEKTESQDQKGK</sequence>
<keyword evidence="10" id="KW-0472">Membrane</keyword>
<comment type="subcellular location">
    <subcellularLocation>
        <location evidence="1">Mitochondrion inner membrane</location>
        <topology evidence="1">Single-pass membrane protein</topology>
    </subcellularLocation>
</comment>
<comment type="similarity">
    <text evidence="11">Belongs to the UQCC4 family.</text>
</comment>
<keyword evidence="13" id="KW-1185">Reference proteome</keyword>
<evidence type="ECO:0000256" key="8">
    <source>
        <dbReference type="ARBA" id="ARBA00022989"/>
    </source>
</evidence>
<evidence type="ECO:0000256" key="10">
    <source>
        <dbReference type="ARBA" id="ARBA00023136"/>
    </source>
</evidence>
<keyword evidence="8" id="KW-1133">Transmembrane helix</keyword>
<reference evidence="12" key="1">
    <citation type="submission" date="2023-05" db="EMBL/GenBank/DDBJ databases">
        <authorList>
            <person name="Stuckert A."/>
        </authorList>
    </citation>
    <scope>NUCLEOTIDE SEQUENCE</scope>
</reference>
<accession>A0ABN9ASM3</accession>
<evidence type="ECO:0000313" key="12">
    <source>
        <dbReference type="EMBL" id="CAI9539004.1"/>
    </source>
</evidence>
<evidence type="ECO:0000256" key="2">
    <source>
        <dbReference type="ARBA" id="ARBA00022448"/>
    </source>
</evidence>
<organism evidence="12 13">
    <name type="scientific">Staurois parvus</name>
    <dbReference type="NCBI Taxonomy" id="386267"/>
    <lineage>
        <taxon>Eukaryota</taxon>
        <taxon>Metazoa</taxon>
        <taxon>Chordata</taxon>
        <taxon>Craniata</taxon>
        <taxon>Vertebrata</taxon>
        <taxon>Euteleostomi</taxon>
        <taxon>Amphibia</taxon>
        <taxon>Batrachia</taxon>
        <taxon>Anura</taxon>
        <taxon>Neobatrachia</taxon>
        <taxon>Ranoidea</taxon>
        <taxon>Ranidae</taxon>
        <taxon>Staurois</taxon>
    </lineage>
</organism>
<dbReference type="PRINTS" id="PR02042">
    <property type="entry name" value="CCSMST1"/>
</dbReference>
<evidence type="ECO:0000256" key="4">
    <source>
        <dbReference type="ARBA" id="ARBA00022692"/>
    </source>
</evidence>
<dbReference type="PANTHER" id="PTHR35268">
    <property type="entry name" value="PROTEIN CCSMST1"/>
    <property type="match status" value="1"/>
</dbReference>
<dbReference type="Proteomes" id="UP001162483">
    <property type="component" value="Unassembled WGS sequence"/>
</dbReference>
<comment type="caution">
    <text evidence="12">The sequence shown here is derived from an EMBL/GenBank/DDBJ whole genome shotgun (WGS) entry which is preliminary data.</text>
</comment>
<keyword evidence="5" id="KW-0732">Signal</keyword>
<name>A0ABN9ASM3_9NEOB</name>
<evidence type="ECO:0000256" key="6">
    <source>
        <dbReference type="ARBA" id="ARBA00022792"/>
    </source>
</evidence>
<evidence type="ECO:0000256" key="7">
    <source>
        <dbReference type="ARBA" id="ARBA00022982"/>
    </source>
</evidence>
<keyword evidence="6" id="KW-0999">Mitochondrion inner membrane</keyword>
<proteinExistence type="inferred from homology"/>
<evidence type="ECO:0000256" key="1">
    <source>
        <dbReference type="ARBA" id="ARBA00004434"/>
    </source>
</evidence>
<keyword evidence="2" id="KW-0813">Transport</keyword>
<dbReference type="PANTHER" id="PTHR35268:SF1">
    <property type="entry name" value="UBIQUINOL-CYTOCHROME-C REDUCTASE COMPLEX ASSEMBLY FACTOR 4"/>
    <property type="match status" value="1"/>
</dbReference>
<keyword evidence="9" id="KW-0496">Mitochondrion</keyword>
<keyword evidence="7" id="KW-0249">Electron transport</keyword>
<evidence type="ECO:0008006" key="14">
    <source>
        <dbReference type="Google" id="ProtNLM"/>
    </source>
</evidence>
<evidence type="ECO:0000256" key="11">
    <source>
        <dbReference type="ARBA" id="ARBA00034713"/>
    </source>
</evidence>
<dbReference type="InterPro" id="IPR023248">
    <property type="entry name" value="UQCC4_vert"/>
</dbReference>
<keyword evidence="4" id="KW-0812">Transmembrane</keyword>
<evidence type="ECO:0000256" key="9">
    <source>
        <dbReference type="ARBA" id="ARBA00023128"/>
    </source>
</evidence>
<evidence type="ECO:0000256" key="5">
    <source>
        <dbReference type="ARBA" id="ARBA00022729"/>
    </source>
</evidence>
<evidence type="ECO:0000313" key="13">
    <source>
        <dbReference type="Proteomes" id="UP001162483"/>
    </source>
</evidence>
<dbReference type="EMBL" id="CATNWA010001055">
    <property type="protein sequence ID" value="CAI9539004.1"/>
    <property type="molecule type" value="Genomic_DNA"/>
</dbReference>
<evidence type="ECO:0000256" key="3">
    <source>
        <dbReference type="ARBA" id="ARBA00022660"/>
    </source>
</evidence>
<dbReference type="Pfam" id="PF15013">
    <property type="entry name" value="CCSMST1"/>
    <property type="match status" value="1"/>
</dbReference>
<keyword evidence="3" id="KW-0679">Respiratory chain</keyword>
<protein>
    <recommendedName>
        <fullName evidence="14">Protein CCSMST1</fullName>
    </recommendedName>
</protein>